<accession>A0ACC0DJ70</accession>
<comment type="caution">
    <text evidence="1">The sequence shown here is derived from an EMBL/GenBank/DDBJ whole genome shotgun (WGS) entry which is preliminary data.</text>
</comment>
<reference evidence="1 2" key="1">
    <citation type="journal article" date="2022" name="New Phytol.">
        <title>Ecological generalism drives hyperdiversity of secondary metabolite gene clusters in xylarialean endophytes.</title>
        <authorList>
            <person name="Franco M.E.E."/>
            <person name="Wisecaver J.H."/>
            <person name="Arnold A.E."/>
            <person name="Ju Y.M."/>
            <person name="Slot J.C."/>
            <person name="Ahrendt S."/>
            <person name="Moore L.P."/>
            <person name="Eastman K.E."/>
            <person name="Scott K."/>
            <person name="Konkel Z."/>
            <person name="Mondo S.J."/>
            <person name="Kuo A."/>
            <person name="Hayes R.D."/>
            <person name="Haridas S."/>
            <person name="Andreopoulos B."/>
            <person name="Riley R."/>
            <person name="LaButti K."/>
            <person name="Pangilinan J."/>
            <person name="Lipzen A."/>
            <person name="Amirebrahimi M."/>
            <person name="Yan J."/>
            <person name="Adam C."/>
            <person name="Keymanesh K."/>
            <person name="Ng V."/>
            <person name="Louie K."/>
            <person name="Northen T."/>
            <person name="Drula E."/>
            <person name="Henrissat B."/>
            <person name="Hsieh H.M."/>
            <person name="Youens-Clark K."/>
            <person name="Lutzoni F."/>
            <person name="Miadlikowska J."/>
            <person name="Eastwood D.C."/>
            <person name="Hamelin R.C."/>
            <person name="Grigoriev I.V."/>
            <person name="U'Ren J.M."/>
        </authorList>
    </citation>
    <scope>NUCLEOTIDE SEQUENCE [LARGE SCALE GENOMIC DNA]</scope>
    <source>
        <strain evidence="1 2">ER1909</strain>
    </source>
</reference>
<gene>
    <name evidence="1" type="ORF">F4821DRAFT_223874</name>
</gene>
<dbReference type="EMBL" id="MU394283">
    <property type="protein sequence ID" value="KAI6092367.1"/>
    <property type="molecule type" value="Genomic_DNA"/>
</dbReference>
<name>A0ACC0DJ70_9PEZI</name>
<organism evidence="1 2">
    <name type="scientific">Hypoxylon rubiginosum</name>
    <dbReference type="NCBI Taxonomy" id="110542"/>
    <lineage>
        <taxon>Eukaryota</taxon>
        <taxon>Fungi</taxon>
        <taxon>Dikarya</taxon>
        <taxon>Ascomycota</taxon>
        <taxon>Pezizomycotina</taxon>
        <taxon>Sordariomycetes</taxon>
        <taxon>Xylariomycetidae</taxon>
        <taxon>Xylariales</taxon>
        <taxon>Hypoxylaceae</taxon>
        <taxon>Hypoxylon</taxon>
    </lineage>
</organism>
<evidence type="ECO:0000313" key="2">
    <source>
        <dbReference type="Proteomes" id="UP001497680"/>
    </source>
</evidence>
<protein>
    <submittedName>
        <fullName evidence="1">Emopamil binding protein-domain-containing protein</fullName>
    </submittedName>
</protein>
<keyword evidence="2" id="KW-1185">Reference proteome</keyword>
<evidence type="ECO:0000313" key="1">
    <source>
        <dbReference type="EMBL" id="KAI6092367.1"/>
    </source>
</evidence>
<sequence length="308" mass="33991">MAIPGIMMDSWWWWPSPPTDNNEVHTATPPEPEPEPEPEVEVEVIPEVVVEVPPVEPVVLAPTHPYYPVGVTIPGYEPNEAPVPVLLASLGGMLAFALLGASVIALKVNPKLSKSSLALFCWFVLNGCLHCFFEGYFVFNHATLASSQNVFAQLWKEYALSDSRYLTSNFFMLSIETITTFILGPLCFANAIAIVRGSSSRHALRIVACVAHLYGVALYYGTSLSETYYTGLSHSRPEPLYFWGYYVGFNAPWVIIPLFLLINSVATITVRLGTLDKVHAMLDARPPRHNGTNGFGTNGFTVEPKKTR</sequence>
<dbReference type="Proteomes" id="UP001497680">
    <property type="component" value="Unassembled WGS sequence"/>
</dbReference>
<proteinExistence type="predicted"/>